<evidence type="ECO:0000256" key="1">
    <source>
        <dbReference type="SAM" id="SignalP"/>
    </source>
</evidence>
<protein>
    <recommendedName>
        <fullName evidence="4">Secreted protein</fullName>
    </recommendedName>
</protein>
<name>A0A5B7EKW4_PORTR</name>
<evidence type="ECO:0000313" key="3">
    <source>
        <dbReference type="Proteomes" id="UP000324222"/>
    </source>
</evidence>
<dbReference type="EMBL" id="VSRR010002905">
    <property type="protein sequence ID" value="MPC33789.1"/>
    <property type="molecule type" value="Genomic_DNA"/>
</dbReference>
<accession>A0A5B7EKW4</accession>
<feature type="chain" id="PRO_5022937949" description="Secreted protein" evidence="1">
    <location>
        <begin position="36"/>
        <end position="130"/>
    </location>
</feature>
<keyword evidence="1" id="KW-0732">Signal</keyword>
<keyword evidence="3" id="KW-1185">Reference proteome</keyword>
<gene>
    <name evidence="2" type="ORF">E2C01_027152</name>
</gene>
<comment type="caution">
    <text evidence="2">The sequence shown here is derived from an EMBL/GenBank/DDBJ whole genome shotgun (WGS) entry which is preliminary data.</text>
</comment>
<reference evidence="2 3" key="1">
    <citation type="submission" date="2019-05" db="EMBL/GenBank/DDBJ databases">
        <title>Another draft genome of Portunus trituberculatus and its Hox gene families provides insights of decapod evolution.</title>
        <authorList>
            <person name="Jeong J.-H."/>
            <person name="Song I."/>
            <person name="Kim S."/>
            <person name="Choi T."/>
            <person name="Kim D."/>
            <person name="Ryu S."/>
            <person name="Kim W."/>
        </authorList>
    </citation>
    <scope>NUCLEOTIDE SEQUENCE [LARGE SCALE GENOMIC DNA]</scope>
    <source>
        <tissue evidence="2">Muscle</tissue>
    </source>
</reference>
<feature type="signal peptide" evidence="1">
    <location>
        <begin position="1"/>
        <end position="35"/>
    </location>
</feature>
<evidence type="ECO:0000313" key="2">
    <source>
        <dbReference type="EMBL" id="MPC33789.1"/>
    </source>
</evidence>
<dbReference type="AlphaFoldDB" id="A0A5B7EKW4"/>
<proteinExistence type="predicted"/>
<dbReference type="Proteomes" id="UP000324222">
    <property type="component" value="Unassembled WGS sequence"/>
</dbReference>
<sequence>MRASNTCVSSGWGRGHPPLMWLVSTFSLLLCFTRAARDQWHATSAGEHLIEVFLFASCLGAPRRDFPNHAGENDEPNLPLVTGVHHDFLCHWWGAGWVGTPVFRMPGGDPLVHLLVQAYVPLEAQCSFGF</sequence>
<evidence type="ECO:0008006" key="4">
    <source>
        <dbReference type="Google" id="ProtNLM"/>
    </source>
</evidence>
<organism evidence="2 3">
    <name type="scientific">Portunus trituberculatus</name>
    <name type="common">Swimming crab</name>
    <name type="synonym">Neptunus trituberculatus</name>
    <dbReference type="NCBI Taxonomy" id="210409"/>
    <lineage>
        <taxon>Eukaryota</taxon>
        <taxon>Metazoa</taxon>
        <taxon>Ecdysozoa</taxon>
        <taxon>Arthropoda</taxon>
        <taxon>Crustacea</taxon>
        <taxon>Multicrustacea</taxon>
        <taxon>Malacostraca</taxon>
        <taxon>Eumalacostraca</taxon>
        <taxon>Eucarida</taxon>
        <taxon>Decapoda</taxon>
        <taxon>Pleocyemata</taxon>
        <taxon>Brachyura</taxon>
        <taxon>Eubrachyura</taxon>
        <taxon>Portunoidea</taxon>
        <taxon>Portunidae</taxon>
        <taxon>Portuninae</taxon>
        <taxon>Portunus</taxon>
    </lineage>
</organism>